<evidence type="ECO:0000256" key="10">
    <source>
        <dbReference type="ARBA" id="ARBA00023136"/>
    </source>
</evidence>
<feature type="transmembrane region" description="Helical" evidence="14">
    <location>
        <begin position="12"/>
        <end position="30"/>
    </location>
</feature>
<comment type="subcellular location">
    <subcellularLocation>
        <location evidence="1">Membrane</location>
        <topology evidence="1">Multi-pass membrane protein</topology>
    </subcellularLocation>
</comment>
<evidence type="ECO:0000256" key="7">
    <source>
        <dbReference type="ARBA" id="ARBA00022958"/>
    </source>
</evidence>
<evidence type="ECO:0000256" key="11">
    <source>
        <dbReference type="ARBA" id="ARBA00023303"/>
    </source>
</evidence>
<keyword evidence="3" id="KW-0813">Transport</keyword>
<dbReference type="PANTHER" id="PTHR31462:SF5">
    <property type="entry name" value="ENDOSOMAL_LYSOSOMAL PROTON CHANNEL TMEM175"/>
    <property type="match status" value="1"/>
</dbReference>
<comment type="similarity">
    <text evidence="2">Belongs to the TMEM175 family.</text>
</comment>
<dbReference type="InterPro" id="IPR010617">
    <property type="entry name" value="TMEM175-like"/>
</dbReference>
<evidence type="ECO:0000256" key="3">
    <source>
        <dbReference type="ARBA" id="ARBA00022448"/>
    </source>
</evidence>
<comment type="catalytic activity">
    <reaction evidence="12">
        <text>K(+)(in) = K(+)(out)</text>
        <dbReference type="Rhea" id="RHEA:29463"/>
        <dbReference type="ChEBI" id="CHEBI:29103"/>
    </reaction>
</comment>
<keyword evidence="4" id="KW-0633">Potassium transport</keyword>
<keyword evidence="5 14" id="KW-0812">Transmembrane</keyword>
<organism evidence="15 16">
    <name type="scientific">Leifsonia kafniensis</name>
    <dbReference type="NCBI Taxonomy" id="475957"/>
    <lineage>
        <taxon>Bacteria</taxon>
        <taxon>Bacillati</taxon>
        <taxon>Actinomycetota</taxon>
        <taxon>Actinomycetes</taxon>
        <taxon>Micrococcales</taxon>
        <taxon>Microbacteriaceae</taxon>
        <taxon>Leifsonia</taxon>
    </lineage>
</organism>
<evidence type="ECO:0000256" key="5">
    <source>
        <dbReference type="ARBA" id="ARBA00022692"/>
    </source>
</evidence>
<dbReference type="PANTHER" id="PTHR31462">
    <property type="entry name" value="ENDOSOMAL/LYSOSOMAL POTASSIUM CHANNEL TMEM175"/>
    <property type="match status" value="1"/>
</dbReference>
<dbReference type="Proteomes" id="UP001501803">
    <property type="component" value="Unassembled WGS sequence"/>
</dbReference>
<evidence type="ECO:0000256" key="2">
    <source>
        <dbReference type="ARBA" id="ARBA00006920"/>
    </source>
</evidence>
<dbReference type="RefSeq" id="WP_345068569.1">
    <property type="nucleotide sequence ID" value="NZ_BAABCN010000012.1"/>
</dbReference>
<comment type="caution">
    <text evidence="15">The sequence shown here is derived from an EMBL/GenBank/DDBJ whole genome shotgun (WGS) entry which is preliminary data.</text>
</comment>
<proteinExistence type="inferred from homology"/>
<evidence type="ECO:0000256" key="1">
    <source>
        <dbReference type="ARBA" id="ARBA00004141"/>
    </source>
</evidence>
<evidence type="ECO:0000313" key="16">
    <source>
        <dbReference type="Proteomes" id="UP001501803"/>
    </source>
</evidence>
<keyword evidence="9" id="KW-0406">Ion transport</keyword>
<evidence type="ECO:0000256" key="14">
    <source>
        <dbReference type="SAM" id="Phobius"/>
    </source>
</evidence>
<feature type="transmembrane region" description="Helical" evidence="14">
    <location>
        <begin position="50"/>
        <end position="69"/>
    </location>
</feature>
<gene>
    <name evidence="15" type="ORF">GCM10022381_32270</name>
</gene>
<evidence type="ECO:0000256" key="12">
    <source>
        <dbReference type="ARBA" id="ARBA00034430"/>
    </source>
</evidence>
<feature type="transmembrane region" description="Helical" evidence="14">
    <location>
        <begin position="81"/>
        <end position="101"/>
    </location>
</feature>
<keyword evidence="7" id="KW-0630">Potassium</keyword>
<dbReference type="EMBL" id="BAABCN010000012">
    <property type="protein sequence ID" value="GAA3887892.1"/>
    <property type="molecule type" value="Genomic_DNA"/>
</dbReference>
<reference evidence="16" key="1">
    <citation type="journal article" date="2019" name="Int. J. Syst. Evol. Microbiol.">
        <title>The Global Catalogue of Microorganisms (GCM) 10K type strain sequencing project: providing services to taxonomists for standard genome sequencing and annotation.</title>
        <authorList>
            <consortium name="The Broad Institute Genomics Platform"/>
            <consortium name="The Broad Institute Genome Sequencing Center for Infectious Disease"/>
            <person name="Wu L."/>
            <person name="Ma J."/>
        </authorList>
    </citation>
    <scope>NUCLEOTIDE SEQUENCE [LARGE SCALE GENOMIC DNA]</scope>
    <source>
        <strain evidence="16">JCM 17021</strain>
    </source>
</reference>
<keyword evidence="8 14" id="KW-1133">Transmembrane helix</keyword>
<keyword evidence="16" id="KW-1185">Reference proteome</keyword>
<feature type="compositionally biased region" description="Polar residues" evidence="13">
    <location>
        <begin position="211"/>
        <end position="222"/>
    </location>
</feature>
<evidence type="ECO:0000256" key="6">
    <source>
        <dbReference type="ARBA" id="ARBA00022826"/>
    </source>
</evidence>
<protein>
    <submittedName>
        <fullName evidence="15">TMEM175 family protein</fullName>
    </submittedName>
</protein>
<name>A0ABP7KVD4_9MICO</name>
<evidence type="ECO:0000313" key="15">
    <source>
        <dbReference type="EMBL" id="GAA3887892.1"/>
    </source>
</evidence>
<sequence>MPTTRGLDRVVFFTDAVTAIAITLLILPLVDSVAQSAQQGLSIDQFLRDNGDGLAAFALSFAVIARLWMTHHAMFEHVTSYTRRLLVLNLLWAFTVVLLPLPTEIISQFPTTATSIAFYIGTMAVSSLLLTSMTLLVRGHPQLELDTNPIDDRKVFASIVATTLFFVALLIGVLVPAINFFALLILLLGWPLQALYDRRADARGARREGPPSNTGSRSDPKP</sequence>
<keyword evidence="10 14" id="KW-0472">Membrane</keyword>
<evidence type="ECO:0000256" key="9">
    <source>
        <dbReference type="ARBA" id="ARBA00023065"/>
    </source>
</evidence>
<keyword evidence="11" id="KW-0407">Ion channel</keyword>
<dbReference type="Pfam" id="PF06736">
    <property type="entry name" value="TMEM175"/>
    <property type="match status" value="1"/>
</dbReference>
<evidence type="ECO:0000256" key="8">
    <source>
        <dbReference type="ARBA" id="ARBA00022989"/>
    </source>
</evidence>
<accession>A0ABP7KVD4</accession>
<keyword evidence="6" id="KW-0631">Potassium channel</keyword>
<evidence type="ECO:0000256" key="4">
    <source>
        <dbReference type="ARBA" id="ARBA00022538"/>
    </source>
</evidence>
<feature type="transmembrane region" description="Helical" evidence="14">
    <location>
        <begin position="116"/>
        <end position="135"/>
    </location>
</feature>
<evidence type="ECO:0000256" key="13">
    <source>
        <dbReference type="SAM" id="MobiDB-lite"/>
    </source>
</evidence>
<feature type="transmembrane region" description="Helical" evidence="14">
    <location>
        <begin position="155"/>
        <end position="174"/>
    </location>
</feature>
<feature type="region of interest" description="Disordered" evidence="13">
    <location>
        <begin position="203"/>
        <end position="222"/>
    </location>
</feature>